<organism evidence="1">
    <name type="scientific">uncultured Chloroflexota bacterium</name>
    <dbReference type="NCBI Taxonomy" id="166587"/>
    <lineage>
        <taxon>Bacteria</taxon>
        <taxon>Bacillati</taxon>
        <taxon>Chloroflexota</taxon>
        <taxon>environmental samples</taxon>
    </lineage>
</organism>
<protein>
    <submittedName>
        <fullName evidence="1">Uncharacterized protein</fullName>
    </submittedName>
</protein>
<feature type="non-terminal residue" evidence="1">
    <location>
        <position position="1"/>
    </location>
</feature>
<dbReference type="AlphaFoldDB" id="A0A6J4I834"/>
<dbReference type="EMBL" id="CADCTC010000112">
    <property type="protein sequence ID" value="CAA9244859.1"/>
    <property type="molecule type" value="Genomic_DNA"/>
</dbReference>
<sequence>VCRRSLGRWHGRLCDLAVGEAEAAERREGAGGGAQALEESPTWAGMCEDRRGGRRLAGA</sequence>
<reference evidence="1" key="1">
    <citation type="submission" date="2020-02" db="EMBL/GenBank/DDBJ databases">
        <authorList>
            <person name="Meier V. D."/>
        </authorList>
    </citation>
    <scope>NUCLEOTIDE SEQUENCE</scope>
    <source>
        <strain evidence="1">AVDCRST_MAG77</strain>
    </source>
</reference>
<accession>A0A6J4I834</accession>
<name>A0A6J4I834_9CHLR</name>
<evidence type="ECO:0000313" key="1">
    <source>
        <dbReference type="EMBL" id="CAA9244859.1"/>
    </source>
</evidence>
<gene>
    <name evidence="1" type="ORF">AVDCRST_MAG77-1729</name>
</gene>
<proteinExistence type="predicted"/>